<proteinExistence type="predicted"/>
<gene>
    <name evidence="1" type="ORF">SMRZ_LOCUS24214</name>
</gene>
<organism evidence="1 2">
    <name type="scientific">Schistosoma margrebowiei</name>
    <dbReference type="NCBI Taxonomy" id="48269"/>
    <lineage>
        <taxon>Eukaryota</taxon>
        <taxon>Metazoa</taxon>
        <taxon>Spiralia</taxon>
        <taxon>Lophotrochozoa</taxon>
        <taxon>Platyhelminthes</taxon>
        <taxon>Trematoda</taxon>
        <taxon>Digenea</taxon>
        <taxon>Strigeidida</taxon>
        <taxon>Schistosomatoidea</taxon>
        <taxon>Schistosomatidae</taxon>
        <taxon>Schistosoma</taxon>
    </lineage>
</organism>
<evidence type="ECO:0000313" key="1">
    <source>
        <dbReference type="EMBL" id="VDP50403.1"/>
    </source>
</evidence>
<dbReference type="AlphaFoldDB" id="A0A183N7D9"/>
<name>A0A183N7D9_9TREM</name>
<dbReference type="EMBL" id="UZAI01020240">
    <property type="protein sequence ID" value="VDP50403.1"/>
    <property type="molecule type" value="Genomic_DNA"/>
</dbReference>
<keyword evidence="2" id="KW-1185">Reference proteome</keyword>
<protein>
    <submittedName>
        <fullName evidence="1">Uncharacterized protein</fullName>
    </submittedName>
</protein>
<sequence>MGTRRQIDVASSHQLVVAKIKLKIKKRWTAGKTAVQMFNTAFLRDTSNLNQFEIALNNRFQALQDLLKEGKTTMKNNQKGVIEAPTSTRQKVLGRKKHHHKGRVFMESMFWVQVRKNKKTAINNSQTKAEKVKAKAEYTETNKQMKQSIGAHKQKYMEDLATTAKIVATEGNIRQPGKYGKPELLIKNKEGKPITEVLEQESRWIGD</sequence>
<evidence type="ECO:0000313" key="2">
    <source>
        <dbReference type="Proteomes" id="UP000277204"/>
    </source>
</evidence>
<dbReference type="Proteomes" id="UP000277204">
    <property type="component" value="Unassembled WGS sequence"/>
</dbReference>
<reference evidence="1 2" key="1">
    <citation type="submission" date="2018-11" db="EMBL/GenBank/DDBJ databases">
        <authorList>
            <consortium name="Pathogen Informatics"/>
        </authorList>
    </citation>
    <scope>NUCLEOTIDE SEQUENCE [LARGE SCALE GENOMIC DNA]</scope>
    <source>
        <strain evidence="1 2">Zambia</strain>
    </source>
</reference>
<accession>A0A183N7D9</accession>